<sequence length="436" mass="50067">MGTLKTYKEIKANLESLLIYRNIRDDQVIKSIEAMFKETKRDTPSNTFLSSQYNTVLGDLVCFAEKRAYKGNLLSNYVLDLILNDSNVFAQSCEKYGDNIESCLKDLAIKDLRTIFSIMHLDFMSFKNMSKINGDFILDYNPTLNKDLYKPYNEEKKFLCQIDCFDDFFNSLVQYYHKIGSGILSSNIAFKWVDDFGIVPVNNPHKIELNHIIGCAYQKDMLIKNTDAFIKGHTANNVLLEGSRGTGKSSLVKALLNYFHKDGLRLIEVGKTQFLHLSTIMNELSKKNKPFILFLDDISFEDTEIEYKQMKSILDGGIETKPSNVLIYATSNRRHLVKEKWEDAPTLSNVGEIHSNDSVNEKLSLSDRFGLTLTFVKPTQKEYLDIVFGLVEQKNIDLPQDYIKQEAIKWELNQNGRSGRTAEQFINHLIGEHHLL</sequence>
<dbReference type="InterPro" id="IPR008533">
    <property type="entry name" value="DUF815"/>
</dbReference>
<dbReference type="EMBL" id="FQXM01000003">
    <property type="protein sequence ID" value="SHH26148.1"/>
    <property type="molecule type" value="Genomic_DNA"/>
</dbReference>
<gene>
    <name evidence="1" type="ORF">SAMN02745207_00556</name>
</gene>
<dbReference type="InterPro" id="IPR027417">
    <property type="entry name" value="P-loop_NTPase"/>
</dbReference>
<dbReference type="Gene3D" id="3.40.50.300">
    <property type="entry name" value="P-loop containing nucleotide triphosphate hydrolases"/>
    <property type="match status" value="1"/>
</dbReference>
<evidence type="ECO:0000313" key="2">
    <source>
        <dbReference type="Proteomes" id="UP000184447"/>
    </source>
</evidence>
<dbReference type="AlphaFoldDB" id="A0A1M5RJ68"/>
<name>A0A1M5RJ68_9CLOT</name>
<dbReference type="RefSeq" id="WP_073336778.1">
    <property type="nucleotide sequence ID" value="NZ_FQXM01000003.1"/>
</dbReference>
<proteinExistence type="predicted"/>
<dbReference type="CDD" id="cd00009">
    <property type="entry name" value="AAA"/>
    <property type="match status" value="1"/>
</dbReference>
<dbReference type="SUPFAM" id="SSF52540">
    <property type="entry name" value="P-loop containing nucleoside triphosphate hydrolases"/>
    <property type="match status" value="1"/>
</dbReference>
<evidence type="ECO:0000313" key="1">
    <source>
        <dbReference type="EMBL" id="SHH26148.1"/>
    </source>
</evidence>
<dbReference type="STRING" id="1121316.SAMN02745207_00556"/>
<dbReference type="Pfam" id="PF05673">
    <property type="entry name" value="DUF815"/>
    <property type="match status" value="1"/>
</dbReference>
<dbReference type="PANTHER" id="PTHR42935">
    <property type="entry name" value="SLR0930 PROTEIN"/>
    <property type="match status" value="1"/>
</dbReference>
<organism evidence="1 2">
    <name type="scientific">Clostridium grantii DSM 8605</name>
    <dbReference type="NCBI Taxonomy" id="1121316"/>
    <lineage>
        <taxon>Bacteria</taxon>
        <taxon>Bacillati</taxon>
        <taxon>Bacillota</taxon>
        <taxon>Clostridia</taxon>
        <taxon>Eubacteriales</taxon>
        <taxon>Clostridiaceae</taxon>
        <taxon>Clostridium</taxon>
    </lineage>
</organism>
<reference evidence="1 2" key="1">
    <citation type="submission" date="2016-11" db="EMBL/GenBank/DDBJ databases">
        <authorList>
            <person name="Jaros S."/>
            <person name="Januszkiewicz K."/>
            <person name="Wedrychowicz H."/>
        </authorList>
    </citation>
    <scope>NUCLEOTIDE SEQUENCE [LARGE SCALE GENOMIC DNA]</scope>
    <source>
        <strain evidence="1 2">DSM 8605</strain>
    </source>
</reference>
<protein>
    <submittedName>
        <fullName evidence="1">Uncharacterized protein</fullName>
    </submittedName>
</protein>
<dbReference type="Proteomes" id="UP000184447">
    <property type="component" value="Unassembled WGS sequence"/>
</dbReference>
<dbReference type="PANTHER" id="PTHR42935:SF1">
    <property type="entry name" value="SLR0930 PROTEIN"/>
    <property type="match status" value="1"/>
</dbReference>
<keyword evidence="2" id="KW-1185">Reference proteome</keyword>
<accession>A0A1M5RJ68</accession>